<evidence type="ECO:0000313" key="1">
    <source>
        <dbReference type="EMBL" id="KAK4187017.1"/>
    </source>
</evidence>
<dbReference type="PANTHER" id="PTHR31299:SF0">
    <property type="entry name" value="ESTERASE, PUTATIVE (AFU_ORTHOLOGUE AFUA_1G05850)-RELATED"/>
    <property type="match status" value="1"/>
</dbReference>
<dbReference type="GO" id="GO:0046677">
    <property type="term" value="P:response to antibiotic"/>
    <property type="evidence" value="ECO:0007669"/>
    <property type="project" value="InterPro"/>
</dbReference>
<organism evidence="1 2">
    <name type="scientific">Podospora australis</name>
    <dbReference type="NCBI Taxonomy" id="1536484"/>
    <lineage>
        <taxon>Eukaryota</taxon>
        <taxon>Fungi</taxon>
        <taxon>Dikarya</taxon>
        <taxon>Ascomycota</taxon>
        <taxon>Pezizomycotina</taxon>
        <taxon>Sordariomycetes</taxon>
        <taxon>Sordariomycetidae</taxon>
        <taxon>Sordariales</taxon>
        <taxon>Podosporaceae</taxon>
        <taxon>Podospora</taxon>
    </lineage>
</organism>
<comment type="caution">
    <text evidence="1">The sequence shown here is derived from an EMBL/GenBank/DDBJ whole genome shotgun (WGS) entry which is preliminary data.</text>
</comment>
<dbReference type="Proteomes" id="UP001302126">
    <property type="component" value="Unassembled WGS sequence"/>
</dbReference>
<dbReference type="PIRSF" id="PIRSF036794">
    <property type="entry name" value="UCP_erythr_ester"/>
    <property type="match status" value="1"/>
</dbReference>
<proteinExistence type="predicted"/>
<dbReference type="Gene3D" id="3.30.1870.10">
    <property type="entry name" value="EreA-like, domain 2"/>
    <property type="match status" value="1"/>
</dbReference>
<dbReference type="Pfam" id="PF05139">
    <property type="entry name" value="Erythro_esteras"/>
    <property type="match status" value="1"/>
</dbReference>
<sequence length="495" mass="56366">MSAKEPSPPTTLDPTVHLFRQNLTPIPSVHENPLPLSKFFDPFGADPNTQVLLIGDASHGTSEFYKARAEITKHMITHHGFNIVAVEADWPDAEAVDRYVRHRPGPRASIGPEGRTRKEGRESAFIRFPTWMWRNLEVQGFTEWLRTWNKGTNPKTEGVGFYGMDLYSLGASMSAVVDYLETVDPKMAEVARRRYQRMRMWAEEPHEYGLEALNAGFKGCEKDVLKMLQDLQKKRLEYSAKNSDGEEFHGGEQNAKLVRGECWFLAEINGRVDIELTRVLLLPDAEEYYKVMYCGRDESWNLRDKHMFDTLSRIIKHRSEHVPTAKAIVWAHNSHVGDARASSMGWSRDELNIGQLCKEAFGDKALIIGISGNTGTVAAARRWDGDMQIMKVRPGLPNSYEELFHATGVPSFALDLRAGHCDPKLREALMKKRLERFIGVIYAPQTERQSHYSHAVLPEQFDGFVWFDETRHVGALEVHQPHTALEYDGTWPFGL</sequence>
<dbReference type="InterPro" id="IPR052036">
    <property type="entry name" value="Hydrolase/PRTase-associated"/>
</dbReference>
<reference evidence="1" key="1">
    <citation type="journal article" date="2023" name="Mol. Phylogenet. Evol.">
        <title>Genome-scale phylogeny and comparative genomics of the fungal order Sordariales.</title>
        <authorList>
            <person name="Hensen N."/>
            <person name="Bonometti L."/>
            <person name="Westerberg I."/>
            <person name="Brannstrom I.O."/>
            <person name="Guillou S."/>
            <person name="Cros-Aarteil S."/>
            <person name="Calhoun S."/>
            <person name="Haridas S."/>
            <person name="Kuo A."/>
            <person name="Mondo S."/>
            <person name="Pangilinan J."/>
            <person name="Riley R."/>
            <person name="LaButti K."/>
            <person name="Andreopoulos B."/>
            <person name="Lipzen A."/>
            <person name="Chen C."/>
            <person name="Yan M."/>
            <person name="Daum C."/>
            <person name="Ng V."/>
            <person name="Clum A."/>
            <person name="Steindorff A."/>
            <person name="Ohm R.A."/>
            <person name="Martin F."/>
            <person name="Silar P."/>
            <person name="Natvig D.O."/>
            <person name="Lalanne C."/>
            <person name="Gautier V."/>
            <person name="Ament-Velasquez S.L."/>
            <person name="Kruys A."/>
            <person name="Hutchinson M.I."/>
            <person name="Powell A.J."/>
            <person name="Barry K."/>
            <person name="Miller A.N."/>
            <person name="Grigoriev I.V."/>
            <person name="Debuchy R."/>
            <person name="Gladieux P."/>
            <person name="Hiltunen Thoren M."/>
            <person name="Johannesson H."/>
        </authorList>
    </citation>
    <scope>NUCLEOTIDE SEQUENCE</scope>
    <source>
        <strain evidence="1">PSN309</strain>
    </source>
</reference>
<accession>A0AAN6WVI7</accession>
<dbReference type="SUPFAM" id="SSF159501">
    <property type="entry name" value="EreA/ChaN-like"/>
    <property type="match status" value="1"/>
</dbReference>
<protein>
    <submittedName>
        <fullName evidence="1">Erythromycin esterase type II</fullName>
    </submittedName>
</protein>
<reference evidence="1" key="2">
    <citation type="submission" date="2023-05" db="EMBL/GenBank/DDBJ databases">
        <authorList>
            <consortium name="Lawrence Berkeley National Laboratory"/>
            <person name="Steindorff A."/>
            <person name="Hensen N."/>
            <person name="Bonometti L."/>
            <person name="Westerberg I."/>
            <person name="Brannstrom I.O."/>
            <person name="Guillou S."/>
            <person name="Cros-Aarteil S."/>
            <person name="Calhoun S."/>
            <person name="Haridas S."/>
            <person name="Kuo A."/>
            <person name="Mondo S."/>
            <person name="Pangilinan J."/>
            <person name="Riley R."/>
            <person name="Labutti K."/>
            <person name="Andreopoulos B."/>
            <person name="Lipzen A."/>
            <person name="Chen C."/>
            <person name="Yanf M."/>
            <person name="Daum C."/>
            <person name="Ng V."/>
            <person name="Clum A."/>
            <person name="Ohm R."/>
            <person name="Martin F."/>
            <person name="Silar P."/>
            <person name="Natvig D."/>
            <person name="Lalanne C."/>
            <person name="Gautier V."/>
            <person name="Ament-Velasquez S.L."/>
            <person name="Kruys A."/>
            <person name="Hutchinson M.I."/>
            <person name="Powell A.J."/>
            <person name="Barry K."/>
            <person name="Miller A.N."/>
            <person name="Grigoriev I.V."/>
            <person name="Debuchy R."/>
            <person name="Gladieux P."/>
            <person name="Thoren M.H."/>
            <person name="Johannesson H."/>
        </authorList>
    </citation>
    <scope>NUCLEOTIDE SEQUENCE</scope>
    <source>
        <strain evidence="1">PSN309</strain>
    </source>
</reference>
<dbReference type="CDD" id="cd14728">
    <property type="entry name" value="Ere-like"/>
    <property type="match status" value="1"/>
</dbReference>
<dbReference type="AlphaFoldDB" id="A0AAN6WVI7"/>
<name>A0AAN6WVI7_9PEZI</name>
<evidence type="ECO:0000313" key="2">
    <source>
        <dbReference type="Proteomes" id="UP001302126"/>
    </source>
</evidence>
<keyword evidence="2" id="KW-1185">Reference proteome</keyword>
<dbReference type="InterPro" id="IPR007815">
    <property type="entry name" value="Emycin_Estase"/>
</dbReference>
<gene>
    <name evidence="1" type="ORF">QBC35DRAFT_474944</name>
</gene>
<dbReference type="PANTHER" id="PTHR31299">
    <property type="entry name" value="ESTERASE, PUTATIVE (AFU_ORTHOLOGUE AFUA_1G05850)-RELATED"/>
    <property type="match status" value="1"/>
</dbReference>
<dbReference type="InterPro" id="IPR014622">
    <property type="entry name" value="UCP036794_erythomycin"/>
</dbReference>
<dbReference type="Gene3D" id="3.40.1660.10">
    <property type="entry name" value="EreA-like (biosynthetic domain)"/>
    <property type="match status" value="1"/>
</dbReference>
<dbReference type="EMBL" id="MU864411">
    <property type="protein sequence ID" value="KAK4187017.1"/>
    <property type="molecule type" value="Genomic_DNA"/>
</dbReference>